<keyword evidence="8" id="KW-0238">DNA-binding</keyword>
<dbReference type="InterPro" id="IPR013087">
    <property type="entry name" value="Znf_C2H2_type"/>
</dbReference>
<evidence type="ECO:0000256" key="7">
    <source>
        <dbReference type="ARBA" id="ARBA00023015"/>
    </source>
</evidence>
<feature type="domain" description="C2H2-type" evidence="12">
    <location>
        <begin position="401"/>
        <end position="428"/>
    </location>
</feature>
<comment type="subcellular location">
    <subcellularLocation>
        <location evidence="1">Nucleus</location>
    </subcellularLocation>
</comment>
<dbReference type="PROSITE" id="PS00028">
    <property type="entry name" value="ZINC_FINGER_C2H2_1"/>
    <property type="match status" value="9"/>
</dbReference>
<evidence type="ECO:0000256" key="9">
    <source>
        <dbReference type="ARBA" id="ARBA00023163"/>
    </source>
</evidence>
<name>A0ABQ0F472_APOSI</name>
<proteinExistence type="inferred from homology"/>
<gene>
    <name evidence="13" type="ORF">APTSU1_000912900</name>
</gene>
<dbReference type="PROSITE" id="PS50157">
    <property type="entry name" value="ZINC_FINGER_C2H2_2"/>
    <property type="match status" value="9"/>
</dbReference>
<feature type="domain" description="C2H2-type" evidence="12">
    <location>
        <begin position="232"/>
        <end position="259"/>
    </location>
</feature>
<sequence length="483" mass="54406">MFQSSLYPLSPEEGQMGKEGLATEVLTSLLQRIGVLRRCDCTVHTGGVGSAGYFAKNFVQDRNAGKLEEPGLSRPWLTWNSFCKSDWPRTQKSACLCLPSAGIKGVRHHCLFVGVQESLKGDPRLKEHARTKGQHFDKPILISQFEQDKAVTKDREIITGIHPGMAQELRACTALAKDQSSVPSNHTGRFTLDLETVLKAKWLTPKSHILEHANDGKTVQLEVRGNHGMKVNECNQCFKVFSTKSNLTQHKRIHTGEKPYDCTQCGKSFRSKSYLTVHRRIHNGEKPFECTHCGKAFSDPSSLRLHVRIHTGEKPYECNECFHVFRTSCNLKSHKRIHTGGENHHECTQCGKAFSTRSSLTGHNSIHTGEKPFECQDCGKTFRKSSYLTQHLRTHTGEKPYECNECGKSFSSSFSLTVHKRIHTGEKPYECSHCGKAFNNLSAVKKHLMTHTGLKPYGCNHCGKSFTSNSYLSVHKRVHNRWI</sequence>
<dbReference type="SUPFAM" id="SSF57667">
    <property type="entry name" value="beta-beta-alpha zinc fingers"/>
    <property type="match status" value="5"/>
</dbReference>
<dbReference type="EMBL" id="BAAFST010000009">
    <property type="protein sequence ID" value="GAB1293896.1"/>
    <property type="molecule type" value="Genomic_DNA"/>
</dbReference>
<evidence type="ECO:0000259" key="12">
    <source>
        <dbReference type="PROSITE" id="PS50157"/>
    </source>
</evidence>
<dbReference type="InterPro" id="IPR036236">
    <property type="entry name" value="Znf_C2H2_sf"/>
</dbReference>
<feature type="domain" description="C2H2-type" evidence="12">
    <location>
        <begin position="429"/>
        <end position="456"/>
    </location>
</feature>
<evidence type="ECO:0000256" key="2">
    <source>
        <dbReference type="ARBA" id="ARBA00006991"/>
    </source>
</evidence>
<keyword evidence="4" id="KW-0677">Repeat</keyword>
<organism evidence="13 14">
    <name type="scientific">Apodemus speciosus</name>
    <name type="common">Large Japanese field mouse</name>
    <dbReference type="NCBI Taxonomy" id="105296"/>
    <lineage>
        <taxon>Eukaryota</taxon>
        <taxon>Metazoa</taxon>
        <taxon>Chordata</taxon>
        <taxon>Craniata</taxon>
        <taxon>Vertebrata</taxon>
        <taxon>Euteleostomi</taxon>
        <taxon>Mammalia</taxon>
        <taxon>Eutheria</taxon>
        <taxon>Euarchontoglires</taxon>
        <taxon>Glires</taxon>
        <taxon>Rodentia</taxon>
        <taxon>Myomorpha</taxon>
        <taxon>Muroidea</taxon>
        <taxon>Muridae</taxon>
        <taxon>Murinae</taxon>
        <taxon>Apodemus</taxon>
    </lineage>
</organism>
<evidence type="ECO:0000256" key="1">
    <source>
        <dbReference type="ARBA" id="ARBA00004123"/>
    </source>
</evidence>
<evidence type="ECO:0000256" key="6">
    <source>
        <dbReference type="ARBA" id="ARBA00022833"/>
    </source>
</evidence>
<dbReference type="PANTHER" id="PTHR24399">
    <property type="entry name" value="ZINC FINGER AND BTB DOMAIN-CONTAINING"/>
    <property type="match status" value="1"/>
</dbReference>
<accession>A0ABQ0F472</accession>
<dbReference type="SMART" id="SM00355">
    <property type="entry name" value="ZnF_C2H2"/>
    <property type="match status" value="9"/>
</dbReference>
<feature type="domain" description="C2H2-type" evidence="12">
    <location>
        <begin position="288"/>
        <end position="315"/>
    </location>
</feature>
<dbReference type="Gene3D" id="3.30.160.60">
    <property type="entry name" value="Classic Zinc Finger"/>
    <property type="match status" value="9"/>
</dbReference>
<dbReference type="Pfam" id="PF13465">
    <property type="entry name" value="zf-H2C2_2"/>
    <property type="match status" value="1"/>
</dbReference>
<evidence type="ECO:0000313" key="13">
    <source>
        <dbReference type="EMBL" id="GAB1293896.1"/>
    </source>
</evidence>
<protein>
    <submittedName>
        <fullName evidence="13">Zinc finger protein 558</fullName>
    </submittedName>
</protein>
<feature type="domain" description="C2H2-type" evidence="12">
    <location>
        <begin position="345"/>
        <end position="372"/>
    </location>
</feature>
<keyword evidence="10" id="KW-0539">Nucleus</keyword>
<comment type="similarity">
    <text evidence="2">Belongs to the krueppel C2H2-type zinc-finger protein family.</text>
</comment>
<dbReference type="Pfam" id="PF13912">
    <property type="entry name" value="zf-C2H2_6"/>
    <property type="match status" value="1"/>
</dbReference>
<evidence type="ECO:0000256" key="3">
    <source>
        <dbReference type="ARBA" id="ARBA00022723"/>
    </source>
</evidence>
<feature type="domain" description="C2H2-type" evidence="12">
    <location>
        <begin position="373"/>
        <end position="400"/>
    </location>
</feature>
<dbReference type="Pfam" id="PF00096">
    <property type="entry name" value="zf-C2H2"/>
    <property type="match status" value="6"/>
</dbReference>
<evidence type="ECO:0000313" key="14">
    <source>
        <dbReference type="Proteomes" id="UP001623349"/>
    </source>
</evidence>
<evidence type="ECO:0000256" key="11">
    <source>
        <dbReference type="PROSITE-ProRule" id="PRU00042"/>
    </source>
</evidence>
<dbReference type="Proteomes" id="UP001623349">
    <property type="component" value="Unassembled WGS sequence"/>
</dbReference>
<keyword evidence="6" id="KW-0862">Zinc</keyword>
<feature type="domain" description="C2H2-type" evidence="12">
    <location>
        <begin position="260"/>
        <end position="287"/>
    </location>
</feature>
<keyword evidence="5 11" id="KW-0863">Zinc-finger</keyword>
<dbReference type="PANTHER" id="PTHR24399:SF75">
    <property type="entry name" value="ZFP14 ZINC FINGER PROTEIN-RELATED"/>
    <property type="match status" value="1"/>
</dbReference>
<evidence type="ECO:0000256" key="10">
    <source>
        <dbReference type="ARBA" id="ARBA00023242"/>
    </source>
</evidence>
<keyword evidence="14" id="KW-1185">Reference proteome</keyword>
<evidence type="ECO:0000256" key="5">
    <source>
        <dbReference type="ARBA" id="ARBA00022771"/>
    </source>
</evidence>
<keyword evidence="3" id="KW-0479">Metal-binding</keyword>
<reference evidence="13 14" key="1">
    <citation type="submission" date="2024-08" db="EMBL/GenBank/DDBJ databases">
        <title>The draft genome of Apodemus speciosus.</title>
        <authorList>
            <person name="Nabeshima K."/>
            <person name="Suzuki S."/>
            <person name="Onuma M."/>
        </authorList>
    </citation>
    <scope>NUCLEOTIDE SEQUENCE [LARGE SCALE GENOMIC DNA]</scope>
    <source>
        <strain evidence="13">IB14-021</strain>
    </source>
</reference>
<comment type="caution">
    <text evidence="13">The sequence shown here is derived from an EMBL/GenBank/DDBJ whole genome shotgun (WGS) entry which is preliminary data.</text>
</comment>
<feature type="domain" description="C2H2-type" evidence="12">
    <location>
        <begin position="316"/>
        <end position="343"/>
    </location>
</feature>
<keyword evidence="7" id="KW-0805">Transcription regulation</keyword>
<evidence type="ECO:0000256" key="8">
    <source>
        <dbReference type="ARBA" id="ARBA00023125"/>
    </source>
</evidence>
<keyword evidence="9" id="KW-0804">Transcription</keyword>
<evidence type="ECO:0000256" key="4">
    <source>
        <dbReference type="ARBA" id="ARBA00022737"/>
    </source>
</evidence>
<feature type="domain" description="C2H2-type" evidence="12">
    <location>
        <begin position="457"/>
        <end position="479"/>
    </location>
</feature>